<dbReference type="PROSITE" id="PS50878">
    <property type="entry name" value="RT_POL"/>
    <property type="match status" value="1"/>
</dbReference>
<dbReference type="CDD" id="cd01650">
    <property type="entry name" value="RT_nLTR_like"/>
    <property type="match status" value="1"/>
</dbReference>
<dbReference type="InterPro" id="IPR036397">
    <property type="entry name" value="RNaseH_sf"/>
</dbReference>
<sequence>MANCEHKLLQWSKETFGDLRTRKNKAERALELLDKRKKNAAIILQRKAIEKEINEILMQEELIWKQRSRADWLQGGDKNTGFFHRKASDRRNRNTIKKLLDETGVIREGHSAVTNILTNHFKSVFTAGERVSVSQILEAVPCKVTTEMNEELLKPFTNEEIWTALKKMGPHKAPGVDGMSALFFQKNWDIVGPDVTNELQNYLSTGMFPQTLNHTLLILIPKKKGPECPGDYRPISLCRVLYKILSKVLANRLKQVLTKVINEFQSAFVPGRLITDNVMVAFECFHSMKGRTKGKKGFMSAKLDISKAYDRVEWDFLESIMLKLGFNTRWVAMIMACVKTVSYSIMVNGHQTETFFPTRGLRQGDPISPYLFLFIVEGLSALILKAERDRRIAGIQVKRGAPTISHLLFADDSVLFTSATTQECIHLRDILTLYEQESGQKVNLEKSEISFSPNVEEVKRQDLAAILGMKVVPLHTKYLGLPTTVGRRKKEVFSYLVDRVRRKVKLWKGKLLSFGGKEVLIKAVAQAQMTYAMQVFLIPMTVTQEIQSLVSNFWWGQQESERRTHWVSWQEMCRSKKQGGLGFRNLHDFNLALLGKQLWRMIQNPTSLVSRVMKAKYFPTRDILEAEGGYNPSFIWRSILAAKDLMKEGLRWRVGNGNKIDIWLDKWVPTSLNYRVQSPISLFASYTSVNELMNTETRTWNHALLQTYFLPQDRQNILRIPIPRQPAEDKRIWGKEKSGQYTVKSAYKALRASKEAEMGEIYTPINWERIWKLQIPPKVKVFAWRWIRNILPTGANILKRTTKGCDECPFCGQEETQNHLFQECGWVRRVWYPSSLNQCFEKGKDLTCEEWMVALQETESDEKIAQFLAALWFIWGERNSQCWNTKKLEEFEIMGKAERWLNEYLEYQQQGMEVAPRQVARWKPPENADFKINVDAATFTGAGTGLGVVVRDRNGGFCCAVIKRTRIQWPAELAELQAIKLGLEIAREKDFVTGEIESDCLRAVQQIGREEMSMTEEGVESAEVRELIDTFAGQMQIRFAGRESNKAAHILAHVQCGWDETEIWVSRPPIFLVDQLIFDSCC</sequence>
<dbReference type="InterPro" id="IPR043502">
    <property type="entry name" value="DNA/RNA_pol_sf"/>
</dbReference>
<dbReference type="SUPFAM" id="SSF53098">
    <property type="entry name" value="Ribonuclease H-like"/>
    <property type="match status" value="1"/>
</dbReference>
<dbReference type="InterPro" id="IPR026960">
    <property type="entry name" value="RVT-Znf"/>
</dbReference>
<dbReference type="Pfam" id="PF13456">
    <property type="entry name" value="RVT_3"/>
    <property type="match status" value="1"/>
</dbReference>
<dbReference type="InterPro" id="IPR012337">
    <property type="entry name" value="RNaseH-like_sf"/>
</dbReference>
<dbReference type="Gene3D" id="3.30.420.10">
    <property type="entry name" value="Ribonuclease H-like superfamily/Ribonuclease H"/>
    <property type="match status" value="1"/>
</dbReference>
<dbReference type="InterPro" id="IPR044730">
    <property type="entry name" value="RNase_H-like_dom_plant"/>
</dbReference>
<evidence type="ECO:0000259" key="1">
    <source>
        <dbReference type="PROSITE" id="PS50878"/>
    </source>
</evidence>
<reference evidence="2 3" key="1">
    <citation type="submission" date="2024-04" db="EMBL/GenBank/DDBJ databases">
        <authorList>
            <person name="Fracassetti M."/>
        </authorList>
    </citation>
    <scope>NUCLEOTIDE SEQUENCE [LARGE SCALE GENOMIC DNA]</scope>
</reference>
<dbReference type="Proteomes" id="UP001497516">
    <property type="component" value="Chromosome 2"/>
</dbReference>
<feature type="domain" description="Reverse transcriptase" evidence="1">
    <location>
        <begin position="201"/>
        <end position="471"/>
    </location>
</feature>
<accession>A0AAV2D8D6</accession>
<dbReference type="Pfam" id="PF13966">
    <property type="entry name" value="zf-RVT"/>
    <property type="match status" value="1"/>
</dbReference>
<dbReference type="GO" id="GO:0003676">
    <property type="term" value="F:nucleic acid binding"/>
    <property type="evidence" value="ECO:0007669"/>
    <property type="project" value="InterPro"/>
</dbReference>
<name>A0AAV2D8D6_9ROSI</name>
<proteinExistence type="predicted"/>
<dbReference type="InterPro" id="IPR000477">
    <property type="entry name" value="RT_dom"/>
</dbReference>
<dbReference type="CDD" id="cd06222">
    <property type="entry name" value="RNase_H_like"/>
    <property type="match status" value="1"/>
</dbReference>
<dbReference type="EMBL" id="OZ034815">
    <property type="protein sequence ID" value="CAL1368557.1"/>
    <property type="molecule type" value="Genomic_DNA"/>
</dbReference>
<protein>
    <recommendedName>
        <fullName evidence="1">Reverse transcriptase domain-containing protein</fullName>
    </recommendedName>
</protein>
<dbReference type="SUPFAM" id="SSF56672">
    <property type="entry name" value="DNA/RNA polymerases"/>
    <property type="match status" value="1"/>
</dbReference>
<evidence type="ECO:0000313" key="3">
    <source>
        <dbReference type="Proteomes" id="UP001497516"/>
    </source>
</evidence>
<dbReference type="AlphaFoldDB" id="A0AAV2D8D6"/>
<dbReference type="PANTHER" id="PTHR33116">
    <property type="entry name" value="REVERSE TRANSCRIPTASE ZINC-BINDING DOMAIN-CONTAINING PROTEIN-RELATED-RELATED"/>
    <property type="match status" value="1"/>
</dbReference>
<dbReference type="InterPro" id="IPR002156">
    <property type="entry name" value="RNaseH_domain"/>
</dbReference>
<gene>
    <name evidence="2" type="ORF">LTRI10_LOCUS11630</name>
</gene>
<dbReference type="GO" id="GO:0004523">
    <property type="term" value="F:RNA-DNA hybrid ribonuclease activity"/>
    <property type="evidence" value="ECO:0007669"/>
    <property type="project" value="InterPro"/>
</dbReference>
<evidence type="ECO:0000313" key="2">
    <source>
        <dbReference type="EMBL" id="CAL1368557.1"/>
    </source>
</evidence>
<dbReference type="Pfam" id="PF00078">
    <property type="entry name" value="RVT_1"/>
    <property type="match status" value="1"/>
</dbReference>
<keyword evidence="3" id="KW-1185">Reference proteome</keyword>
<organism evidence="2 3">
    <name type="scientific">Linum trigynum</name>
    <dbReference type="NCBI Taxonomy" id="586398"/>
    <lineage>
        <taxon>Eukaryota</taxon>
        <taxon>Viridiplantae</taxon>
        <taxon>Streptophyta</taxon>
        <taxon>Embryophyta</taxon>
        <taxon>Tracheophyta</taxon>
        <taxon>Spermatophyta</taxon>
        <taxon>Magnoliopsida</taxon>
        <taxon>eudicotyledons</taxon>
        <taxon>Gunneridae</taxon>
        <taxon>Pentapetalae</taxon>
        <taxon>rosids</taxon>
        <taxon>fabids</taxon>
        <taxon>Malpighiales</taxon>
        <taxon>Linaceae</taxon>
        <taxon>Linum</taxon>
    </lineage>
</organism>
<dbReference type="PANTHER" id="PTHR33116:SF86">
    <property type="entry name" value="REVERSE TRANSCRIPTASE DOMAIN-CONTAINING PROTEIN"/>
    <property type="match status" value="1"/>
</dbReference>